<dbReference type="AlphaFoldDB" id="A0A545VYB3"/>
<evidence type="ECO:0000313" key="2">
    <source>
        <dbReference type="Proteomes" id="UP000315783"/>
    </source>
</evidence>
<comment type="caution">
    <text evidence="1">The sequence shown here is derived from an EMBL/GenBank/DDBJ whole genome shotgun (WGS) entry which is preliminary data.</text>
</comment>
<protein>
    <submittedName>
        <fullName evidence="1">Uncharacterized protein</fullName>
    </submittedName>
</protein>
<gene>
    <name evidence="1" type="ORF">IF1G_06826</name>
</gene>
<dbReference type="Proteomes" id="UP000315783">
    <property type="component" value="Unassembled WGS sequence"/>
</dbReference>
<sequence length="98" mass="10864">MSVPSKLRQAQTPHSSSFFPRWCHNQTLHFLPSLFLPARLHSTSMLHGALTVMRNGMIPAPARPLRPNPAPCCFLHLSPATTTIFFPPCLIASRSGEM</sequence>
<name>A0A545VYB3_9HYPO</name>
<accession>A0A545VYB3</accession>
<dbReference type="EMBL" id="SPUK01000009">
    <property type="protein sequence ID" value="TQV94815.1"/>
    <property type="molecule type" value="Genomic_DNA"/>
</dbReference>
<evidence type="ECO:0000313" key="1">
    <source>
        <dbReference type="EMBL" id="TQV94815.1"/>
    </source>
</evidence>
<proteinExistence type="predicted"/>
<reference evidence="1 2" key="1">
    <citation type="journal article" date="2019" name="Appl. Microbiol. Biotechnol.">
        <title>Genome sequence of Isaria javanica and comparative genome analysis insights into family S53 peptidase evolution in fungal entomopathogens.</title>
        <authorList>
            <person name="Lin R."/>
            <person name="Zhang X."/>
            <person name="Xin B."/>
            <person name="Zou M."/>
            <person name="Gao Y."/>
            <person name="Qin F."/>
            <person name="Hu Q."/>
            <person name="Xie B."/>
            <person name="Cheng X."/>
        </authorList>
    </citation>
    <scope>NUCLEOTIDE SEQUENCE [LARGE SCALE GENOMIC DNA]</scope>
    <source>
        <strain evidence="1 2">IJ1G</strain>
    </source>
</reference>
<organism evidence="1 2">
    <name type="scientific">Cordyceps javanica</name>
    <dbReference type="NCBI Taxonomy" id="43265"/>
    <lineage>
        <taxon>Eukaryota</taxon>
        <taxon>Fungi</taxon>
        <taxon>Dikarya</taxon>
        <taxon>Ascomycota</taxon>
        <taxon>Pezizomycotina</taxon>
        <taxon>Sordariomycetes</taxon>
        <taxon>Hypocreomycetidae</taxon>
        <taxon>Hypocreales</taxon>
        <taxon>Cordycipitaceae</taxon>
        <taxon>Cordyceps</taxon>
    </lineage>
</organism>
<keyword evidence="2" id="KW-1185">Reference proteome</keyword>